<sequence length="72" mass="7809">MGERDREVNAAGGRRIASAAAAARCKNSIRTRSTRAGYTAGDRKWEMGDRRAETTQFAQICGGMERKMAGGE</sequence>
<dbReference type="AlphaFoldDB" id="B4QLC8"/>
<dbReference type="HOGENOM" id="CLU_2724924_0_0_1"/>
<evidence type="ECO:0000313" key="2">
    <source>
        <dbReference type="EMBL" id="EDX08701.1"/>
    </source>
</evidence>
<dbReference type="Proteomes" id="UP000000304">
    <property type="component" value="Chromosome 3L"/>
</dbReference>
<organism evidence="2 3">
    <name type="scientific">Drosophila simulans</name>
    <name type="common">Fruit fly</name>
    <dbReference type="NCBI Taxonomy" id="7240"/>
    <lineage>
        <taxon>Eukaryota</taxon>
        <taxon>Metazoa</taxon>
        <taxon>Ecdysozoa</taxon>
        <taxon>Arthropoda</taxon>
        <taxon>Hexapoda</taxon>
        <taxon>Insecta</taxon>
        <taxon>Pterygota</taxon>
        <taxon>Neoptera</taxon>
        <taxon>Endopterygota</taxon>
        <taxon>Diptera</taxon>
        <taxon>Brachycera</taxon>
        <taxon>Muscomorpha</taxon>
        <taxon>Ephydroidea</taxon>
        <taxon>Drosophilidae</taxon>
        <taxon>Drosophila</taxon>
        <taxon>Sophophora</taxon>
    </lineage>
</organism>
<evidence type="ECO:0000256" key="1">
    <source>
        <dbReference type="SAM" id="MobiDB-lite"/>
    </source>
</evidence>
<accession>B4QLC8</accession>
<keyword evidence="3" id="KW-1185">Reference proteome</keyword>
<gene>
    <name evidence="2" type="primary">Dsim\GD13527</name>
    <name evidence="2" type="ORF">Dsim_GD13527</name>
</gene>
<evidence type="ECO:0000313" key="3">
    <source>
        <dbReference type="Proteomes" id="UP000000304"/>
    </source>
</evidence>
<protein>
    <submittedName>
        <fullName evidence="2">GD13527</fullName>
    </submittedName>
</protein>
<name>B4QLC8_DROSI</name>
<reference evidence="2 3" key="1">
    <citation type="journal article" date="2007" name="Nature">
        <title>Evolution of genes and genomes on the Drosophila phylogeny.</title>
        <authorList>
            <consortium name="Drosophila 12 Genomes Consortium"/>
            <person name="Clark A.G."/>
            <person name="Eisen M.B."/>
            <person name="Smith D.R."/>
            <person name="Bergman C.M."/>
            <person name="Oliver B."/>
            <person name="Markow T.A."/>
            <person name="Kaufman T.C."/>
            <person name="Kellis M."/>
            <person name="Gelbart W."/>
            <person name="Iyer V.N."/>
            <person name="Pollard D.A."/>
            <person name="Sackton T.B."/>
            <person name="Larracuente A.M."/>
            <person name="Singh N.D."/>
            <person name="Abad J.P."/>
            <person name="Abt D.N."/>
            <person name="Adryan B."/>
            <person name="Aguade M."/>
            <person name="Akashi H."/>
            <person name="Anderson W.W."/>
            <person name="Aquadro C.F."/>
            <person name="Ardell D.H."/>
            <person name="Arguello R."/>
            <person name="Artieri C.G."/>
            <person name="Barbash D.A."/>
            <person name="Barker D."/>
            <person name="Barsanti P."/>
            <person name="Batterham P."/>
            <person name="Batzoglou S."/>
            <person name="Begun D."/>
            <person name="Bhutkar A."/>
            <person name="Blanco E."/>
            <person name="Bosak S.A."/>
            <person name="Bradley R.K."/>
            <person name="Brand A.D."/>
            <person name="Brent M.R."/>
            <person name="Brooks A.N."/>
            <person name="Brown R.H."/>
            <person name="Butlin R.K."/>
            <person name="Caggese C."/>
            <person name="Calvi B.R."/>
            <person name="Bernardo de Carvalho A."/>
            <person name="Caspi A."/>
            <person name="Castrezana S."/>
            <person name="Celniker S.E."/>
            <person name="Chang J.L."/>
            <person name="Chapple C."/>
            <person name="Chatterji S."/>
            <person name="Chinwalla A."/>
            <person name="Civetta A."/>
            <person name="Clifton S.W."/>
            <person name="Comeron J.M."/>
            <person name="Costello J.C."/>
            <person name="Coyne J.A."/>
            <person name="Daub J."/>
            <person name="David R.G."/>
            <person name="Delcher A.L."/>
            <person name="Delehaunty K."/>
            <person name="Do C.B."/>
            <person name="Ebling H."/>
            <person name="Edwards K."/>
            <person name="Eickbush T."/>
            <person name="Evans J.D."/>
            <person name="Filipski A."/>
            <person name="Findeiss S."/>
            <person name="Freyhult E."/>
            <person name="Fulton L."/>
            <person name="Fulton R."/>
            <person name="Garcia A.C."/>
            <person name="Gardiner A."/>
            <person name="Garfield D.A."/>
            <person name="Garvin B.E."/>
            <person name="Gibson G."/>
            <person name="Gilbert D."/>
            <person name="Gnerre S."/>
            <person name="Godfrey J."/>
            <person name="Good R."/>
            <person name="Gotea V."/>
            <person name="Gravely B."/>
            <person name="Greenberg A.J."/>
            <person name="Griffiths-Jones S."/>
            <person name="Gross S."/>
            <person name="Guigo R."/>
            <person name="Gustafson E.A."/>
            <person name="Haerty W."/>
            <person name="Hahn M.W."/>
            <person name="Halligan D.L."/>
            <person name="Halpern A.L."/>
            <person name="Halter G.M."/>
            <person name="Han M.V."/>
            <person name="Heger A."/>
            <person name="Hillier L."/>
            <person name="Hinrichs A.S."/>
            <person name="Holmes I."/>
            <person name="Hoskins R.A."/>
            <person name="Hubisz M.J."/>
            <person name="Hultmark D."/>
            <person name="Huntley M.A."/>
            <person name="Jaffe D.B."/>
            <person name="Jagadeeshan S."/>
            <person name="Jeck W.R."/>
            <person name="Johnson J."/>
            <person name="Jones C.D."/>
            <person name="Jordan W.C."/>
            <person name="Karpen G.H."/>
            <person name="Kataoka E."/>
            <person name="Keightley P.D."/>
            <person name="Kheradpour P."/>
            <person name="Kirkness E.F."/>
            <person name="Koerich L.B."/>
            <person name="Kristiansen K."/>
            <person name="Kudrna D."/>
            <person name="Kulathinal R.J."/>
            <person name="Kumar S."/>
            <person name="Kwok R."/>
            <person name="Lander E."/>
            <person name="Langley C.H."/>
            <person name="Lapoint R."/>
            <person name="Lazzaro B.P."/>
            <person name="Lee S.J."/>
            <person name="Levesque L."/>
            <person name="Li R."/>
            <person name="Lin C.F."/>
            <person name="Lin M.F."/>
            <person name="Lindblad-Toh K."/>
            <person name="Llopart A."/>
            <person name="Long M."/>
            <person name="Low L."/>
            <person name="Lozovsky E."/>
            <person name="Lu J."/>
            <person name="Luo M."/>
            <person name="Machado C.A."/>
            <person name="Makalowski W."/>
            <person name="Marzo M."/>
            <person name="Matsuda M."/>
            <person name="Matzkin L."/>
            <person name="McAllister B."/>
            <person name="McBride C.S."/>
            <person name="McKernan B."/>
            <person name="McKernan K."/>
            <person name="Mendez-Lago M."/>
            <person name="Minx P."/>
            <person name="Mollenhauer M.U."/>
            <person name="Montooth K."/>
            <person name="Mount S.M."/>
            <person name="Mu X."/>
            <person name="Myers E."/>
            <person name="Negre B."/>
            <person name="Newfeld S."/>
            <person name="Nielsen R."/>
            <person name="Noor M.A."/>
            <person name="O'Grady P."/>
            <person name="Pachter L."/>
            <person name="Papaceit M."/>
            <person name="Parisi M.J."/>
            <person name="Parisi M."/>
            <person name="Parts L."/>
            <person name="Pedersen J.S."/>
            <person name="Pesole G."/>
            <person name="Phillippy A.M."/>
            <person name="Ponting C.P."/>
            <person name="Pop M."/>
            <person name="Porcelli D."/>
            <person name="Powell J.R."/>
            <person name="Prohaska S."/>
            <person name="Pruitt K."/>
            <person name="Puig M."/>
            <person name="Quesneville H."/>
            <person name="Ram K.R."/>
            <person name="Rand D."/>
            <person name="Rasmussen M.D."/>
            <person name="Reed L.K."/>
            <person name="Reenan R."/>
            <person name="Reily A."/>
            <person name="Remington K.A."/>
            <person name="Rieger T.T."/>
            <person name="Ritchie M.G."/>
            <person name="Robin C."/>
            <person name="Rogers Y.H."/>
            <person name="Rohde C."/>
            <person name="Rozas J."/>
            <person name="Rubenfield M.J."/>
            <person name="Ruiz A."/>
            <person name="Russo S."/>
            <person name="Salzberg S.L."/>
            <person name="Sanchez-Gracia A."/>
            <person name="Saranga D.J."/>
            <person name="Sato H."/>
            <person name="Schaeffer S.W."/>
            <person name="Schatz M.C."/>
            <person name="Schlenke T."/>
            <person name="Schwartz R."/>
            <person name="Segarra C."/>
            <person name="Singh R.S."/>
            <person name="Sirot L."/>
            <person name="Sirota M."/>
            <person name="Sisneros N.B."/>
            <person name="Smith C.D."/>
            <person name="Smith T.F."/>
            <person name="Spieth J."/>
            <person name="Stage D.E."/>
            <person name="Stark A."/>
            <person name="Stephan W."/>
            <person name="Strausberg R.L."/>
            <person name="Strempel S."/>
            <person name="Sturgill D."/>
            <person name="Sutton G."/>
            <person name="Sutton G.G."/>
            <person name="Tao W."/>
            <person name="Teichmann S."/>
            <person name="Tobari Y.N."/>
            <person name="Tomimura Y."/>
            <person name="Tsolas J.M."/>
            <person name="Valente V.L."/>
            <person name="Venter E."/>
            <person name="Venter J.C."/>
            <person name="Vicario S."/>
            <person name="Vieira F.G."/>
            <person name="Vilella A.J."/>
            <person name="Villasante A."/>
            <person name="Walenz B."/>
            <person name="Wang J."/>
            <person name="Wasserman M."/>
            <person name="Watts T."/>
            <person name="Wilson D."/>
            <person name="Wilson R.K."/>
            <person name="Wing R.A."/>
            <person name="Wolfner M.F."/>
            <person name="Wong A."/>
            <person name="Wong G.K."/>
            <person name="Wu C.I."/>
            <person name="Wu G."/>
            <person name="Yamamoto D."/>
            <person name="Yang H.P."/>
            <person name="Yang S.P."/>
            <person name="Yorke J.A."/>
            <person name="Yoshida K."/>
            <person name="Zdobnov E."/>
            <person name="Zhang P."/>
            <person name="Zhang Y."/>
            <person name="Zimin A.V."/>
            <person name="Baldwin J."/>
            <person name="Abdouelleil A."/>
            <person name="Abdulkadir J."/>
            <person name="Abebe A."/>
            <person name="Abera B."/>
            <person name="Abreu J."/>
            <person name="Acer S.C."/>
            <person name="Aftuck L."/>
            <person name="Alexander A."/>
            <person name="An P."/>
            <person name="Anderson E."/>
            <person name="Anderson S."/>
            <person name="Arachi H."/>
            <person name="Azer M."/>
            <person name="Bachantsang P."/>
            <person name="Barry A."/>
            <person name="Bayul T."/>
            <person name="Berlin A."/>
            <person name="Bessette D."/>
            <person name="Bloom T."/>
            <person name="Blye J."/>
            <person name="Boguslavskiy L."/>
            <person name="Bonnet C."/>
            <person name="Boukhgalter B."/>
            <person name="Bourzgui I."/>
            <person name="Brown A."/>
            <person name="Cahill P."/>
            <person name="Channer S."/>
            <person name="Cheshatsang Y."/>
            <person name="Chuda L."/>
            <person name="Citroen M."/>
            <person name="Collymore A."/>
            <person name="Cooke P."/>
            <person name="Costello M."/>
            <person name="D'Aco K."/>
            <person name="Daza R."/>
            <person name="De Haan G."/>
            <person name="DeGray S."/>
            <person name="DeMaso C."/>
            <person name="Dhargay N."/>
            <person name="Dooley K."/>
            <person name="Dooley E."/>
            <person name="Doricent M."/>
            <person name="Dorje P."/>
            <person name="Dorjee K."/>
            <person name="Dupes A."/>
            <person name="Elong R."/>
            <person name="Falk J."/>
            <person name="Farina A."/>
            <person name="Faro S."/>
            <person name="Ferguson D."/>
            <person name="Fisher S."/>
            <person name="Foley C.D."/>
            <person name="Franke A."/>
            <person name="Friedrich D."/>
            <person name="Gadbois L."/>
            <person name="Gearin G."/>
            <person name="Gearin C.R."/>
            <person name="Giannoukos G."/>
            <person name="Goode T."/>
            <person name="Graham J."/>
            <person name="Grandbois E."/>
            <person name="Grewal S."/>
            <person name="Gyaltsen K."/>
            <person name="Hafez N."/>
            <person name="Hagos B."/>
            <person name="Hall J."/>
            <person name="Henson C."/>
            <person name="Hollinger A."/>
            <person name="Honan T."/>
            <person name="Huard M.D."/>
            <person name="Hughes L."/>
            <person name="Hurhula B."/>
            <person name="Husby M.E."/>
            <person name="Kamat A."/>
            <person name="Kanga B."/>
            <person name="Kashin S."/>
            <person name="Khazanovich D."/>
            <person name="Kisner P."/>
            <person name="Lance K."/>
            <person name="Lara M."/>
            <person name="Lee W."/>
            <person name="Lennon N."/>
            <person name="Letendre F."/>
            <person name="LeVine R."/>
            <person name="Lipovsky A."/>
            <person name="Liu X."/>
            <person name="Liu J."/>
            <person name="Liu S."/>
            <person name="Lokyitsang T."/>
            <person name="Lokyitsang Y."/>
            <person name="Lubonja R."/>
            <person name="Lui A."/>
            <person name="MacDonald P."/>
            <person name="Magnisalis V."/>
            <person name="Maru K."/>
            <person name="Matthews C."/>
            <person name="McCusker W."/>
            <person name="McDonough S."/>
            <person name="Mehta T."/>
            <person name="Meldrim J."/>
            <person name="Meneus L."/>
            <person name="Mihai O."/>
            <person name="Mihalev A."/>
            <person name="Mihova T."/>
            <person name="Mittelman R."/>
            <person name="Mlenga V."/>
            <person name="Montmayeur A."/>
            <person name="Mulrain L."/>
            <person name="Navidi A."/>
            <person name="Naylor J."/>
            <person name="Negash T."/>
            <person name="Nguyen T."/>
            <person name="Nguyen N."/>
            <person name="Nicol R."/>
            <person name="Norbu C."/>
            <person name="Norbu N."/>
            <person name="Novod N."/>
            <person name="O'Neill B."/>
            <person name="Osman S."/>
            <person name="Markiewicz E."/>
            <person name="Oyono O.L."/>
            <person name="Patti C."/>
            <person name="Phunkhang P."/>
            <person name="Pierre F."/>
            <person name="Priest M."/>
            <person name="Raghuraman S."/>
            <person name="Rege F."/>
            <person name="Reyes R."/>
            <person name="Rise C."/>
            <person name="Rogov P."/>
            <person name="Ross K."/>
            <person name="Ryan E."/>
            <person name="Settipalli S."/>
            <person name="Shea T."/>
            <person name="Sherpa N."/>
            <person name="Shi L."/>
            <person name="Shih D."/>
            <person name="Sparrow T."/>
            <person name="Spaulding J."/>
            <person name="Stalker J."/>
            <person name="Stange-Thomann N."/>
            <person name="Stavropoulos S."/>
            <person name="Stone C."/>
            <person name="Strader C."/>
            <person name="Tesfaye S."/>
            <person name="Thomson T."/>
            <person name="Thoulutsang Y."/>
            <person name="Thoulutsang D."/>
            <person name="Topham K."/>
            <person name="Topping I."/>
            <person name="Tsamla T."/>
            <person name="Vassiliev H."/>
            <person name="Vo A."/>
            <person name="Wangchuk T."/>
            <person name="Wangdi T."/>
            <person name="Weiand M."/>
            <person name="Wilkinson J."/>
            <person name="Wilson A."/>
            <person name="Yadav S."/>
            <person name="Young G."/>
            <person name="Yu Q."/>
            <person name="Zembek L."/>
            <person name="Zhong D."/>
            <person name="Zimmer A."/>
            <person name="Zwirko Z."/>
            <person name="Jaffe D.B."/>
            <person name="Alvarez P."/>
            <person name="Brockman W."/>
            <person name="Butler J."/>
            <person name="Chin C."/>
            <person name="Gnerre S."/>
            <person name="Grabherr M."/>
            <person name="Kleber M."/>
            <person name="Mauceli E."/>
            <person name="MacCallum I."/>
        </authorList>
    </citation>
    <scope>NUCLEOTIDE SEQUENCE [LARGE SCALE GENOMIC DNA]</scope>
    <source>
        <strain evidence="3">white501</strain>
    </source>
</reference>
<feature type="compositionally biased region" description="Low complexity" evidence="1">
    <location>
        <begin position="10"/>
        <end position="24"/>
    </location>
</feature>
<dbReference type="EMBL" id="CM000363">
    <property type="protein sequence ID" value="EDX08701.1"/>
    <property type="molecule type" value="Genomic_DNA"/>
</dbReference>
<feature type="region of interest" description="Disordered" evidence="1">
    <location>
        <begin position="1"/>
        <end position="26"/>
    </location>
</feature>
<proteinExistence type="predicted"/>